<reference evidence="1 2" key="1">
    <citation type="journal article" date="2018" name="Nat. Ecol. Evol.">
        <title>Shark genomes provide insights into elasmobranch evolution and the origin of vertebrates.</title>
        <authorList>
            <person name="Hara Y"/>
            <person name="Yamaguchi K"/>
            <person name="Onimaru K"/>
            <person name="Kadota M"/>
            <person name="Koyanagi M"/>
            <person name="Keeley SD"/>
            <person name="Tatsumi K"/>
            <person name="Tanaka K"/>
            <person name="Motone F"/>
            <person name="Kageyama Y"/>
            <person name="Nozu R"/>
            <person name="Adachi N"/>
            <person name="Nishimura O"/>
            <person name="Nakagawa R"/>
            <person name="Tanegashima C"/>
            <person name="Kiyatake I"/>
            <person name="Matsumoto R"/>
            <person name="Murakumo K"/>
            <person name="Nishida K"/>
            <person name="Terakita A"/>
            <person name="Kuratani S"/>
            <person name="Sato K"/>
            <person name="Hyodo S Kuraku.S."/>
        </authorList>
    </citation>
    <scope>NUCLEOTIDE SEQUENCE [LARGE SCALE GENOMIC DNA]</scope>
</reference>
<evidence type="ECO:0000313" key="1">
    <source>
        <dbReference type="EMBL" id="GCC49505.1"/>
    </source>
</evidence>
<sequence>LAISRRKLLNEDVTDVLVERGDHDVVVSTAANLGARFSEFGYSTLVSRSKTDDELALAVWSRPEIPREHLLALFAAASEAVRRQFEAADRKKAGLIQGMLKQASDQIQAKTRELSSDFASADAHVRLLNQSGGLNEHRLREFASAGRFDETAIALSLMCAVPLGAV</sequence>
<keyword evidence="2" id="KW-1185">Reference proteome</keyword>
<dbReference type="Pfam" id="PF10098">
    <property type="entry name" value="DUF2336"/>
    <property type="match status" value="1"/>
</dbReference>
<dbReference type="EMBL" id="BEZZ01279213">
    <property type="protein sequence ID" value="GCC49505.1"/>
    <property type="molecule type" value="Genomic_DNA"/>
</dbReference>
<organism evidence="1 2">
    <name type="scientific">Chiloscyllium punctatum</name>
    <name type="common">Brownbanded bambooshark</name>
    <name type="synonym">Hemiscyllium punctatum</name>
    <dbReference type="NCBI Taxonomy" id="137246"/>
    <lineage>
        <taxon>Eukaryota</taxon>
        <taxon>Metazoa</taxon>
        <taxon>Chordata</taxon>
        <taxon>Craniata</taxon>
        <taxon>Vertebrata</taxon>
        <taxon>Chondrichthyes</taxon>
        <taxon>Elasmobranchii</taxon>
        <taxon>Galeomorphii</taxon>
        <taxon>Galeoidea</taxon>
        <taxon>Orectolobiformes</taxon>
        <taxon>Hemiscylliidae</taxon>
        <taxon>Chiloscyllium</taxon>
    </lineage>
</organism>
<dbReference type="AlphaFoldDB" id="A0A401U3P3"/>
<comment type="caution">
    <text evidence="1">The sequence shown here is derived from an EMBL/GenBank/DDBJ whole genome shotgun (WGS) entry which is preliminary data.</text>
</comment>
<dbReference type="Proteomes" id="UP000287033">
    <property type="component" value="Unassembled WGS sequence"/>
</dbReference>
<dbReference type="OrthoDB" id="10595105at2759"/>
<dbReference type="InterPro" id="IPR019285">
    <property type="entry name" value="DUF2336"/>
</dbReference>
<accession>A0A401U3P3</accession>
<protein>
    <submittedName>
        <fullName evidence="1">Uncharacterized protein</fullName>
    </submittedName>
</protein>
<proteinExistence type="predicted"/>
<evidence type="ECO:0000313" key="2">
    <source>
        <dbReference type="Proteomes" id="UP000287033"/>
    </source>
</evidence>
<gene>
    <name evidence="1" type="ORF">chiPu_0034005</name>
</gene>
<feature type="non-terminal residue" evidence="1">
    <location>
        <position position="1"/>
    </location>
</feature>
<name>A0A401U3P3_CHIPU</name>
<feature type="non-terminal residue" evidence="1">
    <location>
        <position position="166"/>
    </location>
</feature>